<dbReference type="RefSeq" id="WP_069679822.1">
    <property type="nucleotide sequence ID" value="NZ_CP017253.2"/>
</dbReference>
<gene>
    <name evidence="2" type="ORF">BGI42_07975</name>
</gene>
<accession>A0A1D7XJZ4</accession>
<dbReference type="AlphaFoldDB" id="A0A1D7XJZ4"/>
<organism evidence="2 3">
    <name type="scientific">Clostridium taeniosporum</name>
    <dbReference type="NCBI Taxonomy" id="394958"/>
    <lineage>
        <taxon>Bacteria</taxon>
        <taxon>Bacillati</taxon>
        <taxon>Bacillota</taxon>
        <taxon>Clostridia</taxon>
        <taxon>Eubacteriales</taxon>
        <taxon>Clostridiaceae</taxon>
        <taxon>Clostridium</taxon>
    </lineage>
</organism>
<proteinExistence type="predicted"/>
<keyword evidence="3" id="KW-1185">Reference proteome</keyword>
<sequence>MKLERKEVKVINKNVSKFINIDKIKESKKIISSNGKFKAIYFSFEENKGLPNHVHNGYASIFVYEGNVKMEFETGEKIELNKGDFMPFDARIKHNVIATIKSKVLVTISE</sequence>
<name>A0A1D7XJZ4_9CLOT</name>
<dbReference type="Gene3D" id="2.60.120.10">
    <property type="entry name" value="Jelly Rolls"/>
    <property type="match status" value="1"/>
</dbReference>
<dbReference type="Proteomes" id="UP000094652">
    <property type="component" value="Chromosome"/>
</dbReference>
<evidence type="ECO:0000313" key="2">
    <source>
        <dbReference type="EMBL" id="AOR23671.1"/>
    </source>
</evidence>
<dbReference type="Pfam" id="PF07883">
    <property type="entry name" value="Cupin_2"/>
    <property type="match status" value="1"/>
</dbReference>
<dbReference type="STRING" id="394958.BGI42_07975"/>
<feature type="domain" description="Cupin type-2" evidence="1">
    <location>
        <begin position="42"/>
        <end position="100"/>
    </location>
</feature>
<evidence type="ECO:0000259" key="1">
    <source>
        <dbReference type="Pfam" id="PF07883"/>
    </source>
</evidence>
<dbReference type="InterPro" id="IPR011051">
    <property type="entry name" value="RmlC_Cupin_sf"/>
</dbReference>
<dbReference type="KEGG" id="ctae:BGI42_07975"/>
<dbReference type="EMBL" id="CP017253">
    <property type="protein sequence ID" value="AOR23671.1"/>
    <property type="molecule type" value="Genomic_DNA"/>
</dbReference>
<dbReference type="OrthoDB" id="1752602at2"/>
<dbReference type="InterPro" id="IPR014710">
    <property type="entry name" value="RmlC-like_jellyroll"/>
</dbReference>
<dbReference type="SUPFAM" id="SSF51182">
    <property type="entry name" value="RmlC-like cupins"/>
    <property type="match status" value="1"/>
</dbReference>
<protein>
    <submittedName>
        <fullName evidence="2">Cupin domain-containing protein</fullName>
    </submittedName>
</protein>
<evidence type="ECO:0000313" key="3">
    <source>
        <dbReference type="Proteomes" id="UP000094652"/>
    </source>
</evidence>
<reference evidence="3" key="1">
    <citation type="submission" date="2016-09" db="EMBL/GenBank/DDBJ databases">
        <title>Genomics of Clostridium taeniosporum, an organism which forms endospores with ribbon-like appendages.</title>
        <authorList>
            <person name="Walker J.R."/>
        </authorList>
    </citation>
    <scope>NUCLEOTIDE SEQUENCE [LARGE SCALE GENOMIC DNA]</scope>
    <source>
        <strain evidence="3">1/k</strain>
    </source>
</reference>
<dbReference type="InterPro" id="IPR013096">
    <property type="entry name" value="Cupin_2"/>
</dbReference>